<name>A0ACB9MNM2_9MYRT</name>
<protein>
    <submittedName>
        <fullName evidence="1">Uncharacterized protein</fullName>
    </submittedName>
</protein>
<reference evidence="2" key="1">
    <citation type="journal article" date="2023" name="Front. Plant Sci.">
        <title>Chromosomal-level genome assembly of Melastoma candidum provides insights into trichome evolution.</title>
        <authorList>
            <person name="Zhong Y."/>
            <person name="Wu W."/>
            <person name="Sun C."/>
            <person name="Zou P."/>
            <person name="Liu Y."/>
            <person name="Dai S."/>
            <person name="Zhou R."/>
        </authorList>
    </citation>
    <scope>NUCLEOTIDE SEQUENCE [LARGE SCALE GENOMIC DNA]</scope>
</reference>
<gene>
    <name evidence="1" type="ORF">MLD38_030903</name>
</gene>
<organism evidence="1 2">
    <name type="scientific">Melastoma candidum</name>
    <dbReference type="NCBI Taxonomy" id="119954"/>
    <lineage>
        <taxon>Eukaryota</taxon>
        <taxon>Viridiplantae</taxon>
        <taxon>Streptophyta</taxon>
        <taxon>Embryophyta</taxon>
        <taxon>Tracheophyta</taxon>
        <taxon>Spermatophyta</taxon>
        <taxon>Magnoliopsida</taxon>
        <taxon>eudicotyledons</taxon>
        <taxon>Gunneridae</taxon>
        <taxon>Pentapetalae</taxon>
        <taxon>rosids</taxon>
        <taxon>malvids</taxon>
        <taxon>Myrtales</taxon>
        <taxon>Melastomataceae</taxon>
        <taxon>Melastomatoideae</taxon>
        <taxon>Melastomateae</taxon>
        <taxon>Melastoma</taxon>
    </lineage>
</organism>
<dbReference type="Proteomes" id="UP001057402">
    <property type="component" value="Chromosome 9"/>
</dbReference>
<evidence type="ECO:0000313" key="1">
    <source>
        <dbReference type="EMBL" id="KAI4325515.1"/>
    </source>
</evidence>
<keyword evidence="2" id="KW-1185">Reference proteome</keyword>
<proteinExistence type="predicted"/>
<accession>A0ACB9MNM2</accession>
<sequence length="298" mass="32500">MRALPTLTILIPAVRRRSPRYSPRPSNFLALNKSSQSQRAREDSALLQGSARRSYSSAMSDSVSSVACNGDVPRDAPVDAAIAEIIVVRHGETEWNADGRIQGHLDAELNEEGRRQAAAVADRLSGEPRISAVYSSDLKRAFETAQTIAAACGGLEVVQDAGLRERNLGDLQGIRLSDAADIKPEAYRAFLSHRTDEEIPGGGESIDQLYQRCTDSLQNIAQKHKGERVVVVTHGGVIRSFYRRACPSRRFGKVLNTSVNVFHLGDGEDWIIKSWGDISHLKKSGFLETGFGGDRTSG</sequence>
<comment type="caution">
    <text evidence="1">The sequence shown here is derived from an EMBL/GenBank/DDBJ whole genome shotgun (WGS) entry which is preliminary data.</text>
</comment>
<dbReference type="EMBL" id="CM042888">
    <property type="protein sequence ID" value="KAI4325515.1"/>
    <property type="molecule type" value="Genomic_DNA"/>
</dbReference>
<evidence type="ECO:0000313" key="2">
    <source>
        <dbReference type="Proteomes" id="UP001057402"/>
    </source>
</evidence>